<evidence type="ECO:0000313" key="9">
    <source>
        <dbReference type="EMBL" id="WRO21164.1"/>
    </source>
</evidence>
<protein>
    <submittedName>
        <fullName evidence="9">DUF421 domain-containing protein</fullName>
    </submittedName>
</protein>
<feature type="domain" description="YetF C-terminal" evidence="8">
    <location>
        <begin position="84"/>
        <end position="207"/>
    </location>
</feature>
<keyword evidence="10" id="KW-1185">Reference proteome</keyword>
<evidence type="ECO:0000259" key="8">
    <source>
        <dbReference type="Pfam" id="PF04239"/>
    </source>
</evidence>
<evidence type="ECO:0000313" key="10">
    <source>
        <dbReference type="Proteomes" id="UP001329915"/>
    </source>
</evidence>
<dbReference type="KEGG" id="dbc:MFMK1_000960"/>
<gene>
    <name evidence="9" type="ORF">MFMK1_000960</name>
</gene>
<evidence type="ECO:0000256" key="3">
    <source>
        <dbReference type="ARBA" id="ARBA00022475"/>
    </source>
</evidence>
<dbReference type="InterPro" id="IPR023090">
    <property type="entry name" value="UPF0702_alpha/beta_dom_sf"/>
</dbReference>
<dbReference type="Gene3D" id="3.30.240.20">
    <property type="entry name" value="bsu07140 like domains"/>
    <property type="match status" value="2"/>
</dbReference>
<evidence type="ECO:0000256" key="2">
    <source>
        <dbReference type="ARBA" id="ARBA00006448"/>
    </source>
</evidence>
<feature type="transmembrane region" description="Helical" evidence="7">
    <location>
        <begin position="37"/>
        <end position="53"/>
    </location>
</feature>
<dbReference type="RefSeq" id="WP_366924020.1">
    <property type="nucleotide sequence ID" value="NZ_CP121694.1"/>
</dbReference>
<dbReference type="GO" id="GO:0005886">
    <property type="term" value="C:plasma membrane"/>
    <property type="evidence" value="ECO:0007669"/>
    <property type="project" value="UniProtKB-SubCell"/>
</dbReference>
<dbReference type="EMBL" id="CP121694">
    <property type="protein sequence ID" value="WRO21164.1"/>
    <property type="molecule type" value="Genomic_DNA"/>
</dbReference>
<dbReference type="InterPro" id="IPR007353">
    <property type="entry name" value="DUF421"/>
</dbReference>
<dbReference type="Pfam" id="PF04239">
    <property type="entry name" value="DUF421"/>
    <property type="match status" value="1"/>
</dbReference>
<evidence type="ECO:0000256" key="1">
    <source>
        <dbReference type="ARBA" id="ARBA00004651"/>
    </source>
</evidence>
<comment type="similarity">
    <text evidence="2">Belongs to the UPF0702 family.</text>
</comment>
<feature type="transmembrane region" description="Helical" evidence="7">
    <location>
        <begin position="59"/>
        <end position="78"/>
    </location>
</feature>
<organism evidence="9 10">
    <name type="scientific">Metallumcola ferriviriculae</name>
    <dbReference type="NCBI Taxonomy" id="3039180"/>
    <lineage>
        <taxon>Bacteria</taxon>
        <taxon>Bacillati</taxon>
        <taxon>Bacillota</taxon>
        <taxon>Clostridia</taxon>
        <taxon>Neomoorellales</taxon>
        <taxon>Desulfitibacteraceae</taxon>
        <taxon>Metallumcola</taxon>
    </lineage>
</organism>
<comment type="subcellular location">
    <subcellularLocation>
        <location evidence="1">Cell membrane</location>
        <topology evidence="1">Multi-pass membrane protein</topology>
    </subcellularLocation>
</comment>
<sequence length="254" mass="28142">MIYLMIAVKSMALYLIGIAIMRLLGKSTIVQMTPYDLLAIIIIGTVVSEPLISENFLPTIFALAILTALHIIFSKLTLASIGKSLFLGEPTLLIQDGRIIEDNLEKTSISVSQLLSILRSKGYPKVSDVDYAVLEPIGELSIVPKVENTPVTVGHLGISIKDSGLPIAVVVDGQVQRKNLELVSKSEQWLKQQLRKKSIKLQDIIYAFVAEKSKELEIFSRQGVHYGTVKTTPPAMIPVKPLKSLYAFFRRIRI</sequence>
<accession>A0AAU0ULW6</accession>
<reference evidence="9 10" key="1">
    <citation type="submission" date="2023-04" db="EMBL/GenBank/DDBJ databases">
        <authorList>
            <person name="Hsu D."/>
        </authorList>
    </citation>
    <scope>NUCLEOTIDE SEQUENCE [LARGE SCALE GENOMIC DNA]</scope>
    <source>
        <strain evidence="9 10">MK1</strain>
    </source>
</reference>
<evidence type="ECO:0000256" key="4">
    <source>
        <dbReference type="ARBA" id="ARBA00022692"/>
    </source>
</evidence>
<dbReference type="Proteomes" id="UP001329915">
    <property type="component" value="Chromosome"/>
</dbReference>
<proteinExistence type="inferred from homology"/>
<keyword evidence="3" id="KW-1003">Cell membrane</keyword>
<dbReference type="AlphaFoldDB" id="A0AAU0ULW6"/>
<feature type="transmembrane region" description="Helical" evidence="7">
    <location>
        <begin position="6"/>
        <end position="25"/>
    </location>
</feature>
<evidence type="ECO:0000256" key="6">
    <source>
        <dbReference type="ARBA" id="ARBA00023136"/>
    </source>
</evidence>
<dbReference type="PANTHER" id="PTHR34582">
    <property type="entry name" value="UPF0702 TRANSMEMBRANE PROTEIN YCAP"/>
    <property type="match status" value="1"/>
</dbReference>
<keyword evidence="6 7" id="KW-0472">Membrane</keyword>
<name>A0AAU0ULW6_9FIRM</name>
<evidence type="ECO:0000256" key="5">
    <source>
        <dbReference type="ARBA" id="ARBA00022989"/>
    </source>
</evidence>
<dbReference type="PANTHER" id="PTHR34582:SF5">
    <property type="entry name" value="UPF0702 TRANSMEMBRANE PROTEIN YETF"/>
    <property type="match status" value="1"/>
</dbReference>
<keyword evidence="5 7" id="KW-1133">Transmembrane helix</keyword>
<evidence type="ECO:0000256" key="7">
    <source>
        <dbReference type="SAM" id="Phobius"/>
    </source>
</evidence>
<keyword evidence="4 7" id="KW-0812">Transmembrane</keyword>